<organism evidence="7 8">
    <name type="scientific">Patellaria atrata CBS 101060</name>
    <dbReference type="NCBI Taxonomy" id="1346257"/>
    <lineage>
        <taxon>Eukaryota</taxon>
        <taxon>Fungi</taxon>
        <taxon>Dikarya</taxon>
        <taxon>Ascomycota</taxon>
        <taxon>Pezizomycotina</taxon>
        <taxon>Dothideomycetes</taxon>
        <taxon>Dothideomycetes incertae sedis</taxon>
        <taxon>Patellariales</taxon>
        <taxon>Patellariaceae</taxon>
        <taxon>Patellaria</taxon>
    </lineage>
</organism>
<dbReference type="AlphaFoldDB" id="A0A9P4SAZ0"/>
<dbReference type="InterPro" id="IPR035269">
    <property type="entry name" value="PSMD9"/>
</dbReference>
<dbReference type="SUPFAM" id="SSF50156">
    <property type="entry name" value="PDZ domain-like"/>
    <property type="match status" value="1"/>
</dbReference>
<dbReference type="PANTHER" id="PTHR12651:SF1">
    <property type="entry name" value="26S PROTEASOME NON-ATPASE REGULATORY SUBUNIT 9"/>
    <property type="match status" value="1"/>
</dbReference>
<sequence length="223" mass="24251">MDDIHAPTMSSGPTSNGYSNGVPKKHMSLMELIAEKDRVESELLALASVLESHGVNMNTSLTTLDGYPRDDLDIAQIRTTRARIIHLRNDHRQLMGRIEAGLHEHHASAATPRQAESTSSSREDSSNISSFEAPFAKVNTVVPGSPAETAGLKAGDSIISFGNANWMNHEKLSKVAEVVSQNEGRAIPVKISRSNPPQRIELQLTPHRDWGGRGLLGCHLLPI</sequence>
<dbReference type="GO" id="GO:0005634">
    <property type="term" value="C:nucleus"/>
    <property type="evidence" value="ECO:0007669"/>
    <property type="project" value="TreeGrafter"/>
</dbReference>
<dbReference type="GO" id="GO:0070682">
    <property type="term" value="P:proteasome regulatory particle assembly"/>
    <property type="evidence" value="ECO:0007669"/>
    <property type="project" value="InterPro"/>
</dbReference>
<dbReference type="GO" id="GO:0005737">
    <property type="term" value="C:cytoplasm"/>
    <property type="evidence" value="ECO:0007669"/>
    <property type="project" value="TreeGrafter"/>
</dbReference>
<dbReference type="OrthoDB" id="72325at2759"/>
<keyword evidence="7" id="KW-0647">Proteasome</keyword>
<keyword evidence="8" id="KW-1185">Reference proteome</keyword>
<dbReference type="Pfam" id="PF18265">
    <property type="entry name" value="Nas2_N"/>
    <property type="match status" value="1"/>
</dbReference>
<dbReference type="InterPro" id="IPR040815">
    <property type="entry name" value="Nas2_N"/>
</dbReference>
<accession>A0A9P4SAZ0</accession>
<comment type="caution">
    <text evidence="7">The sequence shown here is derived from an EMBL/GenBank/DDBJ whole genome shotgun (WGS) entry which is preliminary data.</text>
</comment>
<dbReference type="PANTHER" id="PTHR12651">
    <property type="entry name" value="26S PROTEASOME NON-ATPASE REGULATORY SUBUNIT 9"/>
    <property type="match status" value="1"/>
</dbReference>
<reference evidence="7" key="1">
    <citation type="journal article" date="2020" name="Stud. Mycol.">
        <title>101 Dothideomycetes genomes: a test case for predicting lifestyles and emergence of pathogens.</title>
        <authorList>
            <person name="Haridas S."/>
            <person name="Albert R."/>
            <person name="Binder M."/>
            <person name="Bloem J."/>
            <person name="Labutti K."/>
            <person name="Salamov A."/>
            <person name="Andreopoulos B."/>
            <person name="Baker S."/>
            <person name="Barry K."/>
            <person name="Bills G."/>
            <person name="Bluhm B."/>
            <person name="Cannon C."/>
            <person name="Castanera R."/>
            <person name="Culley D."/>
            <person name="Daum C."/>
            <person name="Ezra D."/>
            <person name="Gonzalez J."/>
            <person name="Henrissat B."/>
            <person name="Kuo A."/>
            <person name="Liang C."/>
            <person name="Lipzen A."/>
            <person name="Lutzoni F."/>
            <person name="Magnuson J."/>
            <person name="Mondo S."/>
            <person name="Nolan M."/>
            <person name="Ohm R."/>
            <person name="Pangilinan J."/>
            <person name="Park H.-J."/>
            <person name="Ramirez L."/>
            <person name="Alfaro M."/>
            <person name="Sun H."/>
            <person name="Tritt A."/>
            <person name="Yoshinaga Y."/>
            <person name="Zwiers L.-H."/>
            <person name="Turgeon B."/>
            <person name="Goodwin S."/>
            <person name="Spatafora J."/>
            <person name="Crous P."/>
            <person name="Grigoriev I."/>
        </authorList>
    </citation>
    <scope>NUCLEOTIDE SEQUENCE</scope>
    <source>
        <strain evidence="7">CBS 101060</strain>
    </source>
</reference>
<evidence type="ECO:0000256" key="1">
    <source>
        <dbReference type="ARBA" id="ARBA00005256"/>
    </source>
</evidence>
<proteinExistence type="inferred from homology"/>
<comment type="similarity">
    <text evidence="1">Belongs to the proteasome subunit p27 family.</text>
</comment>
<feature type="region of interest" description="Disordered" evidence="4">
    <location>
        <begin position="105"/>
        <end position="128"/>
    </location>
</feature>
<dbReference type="InterPro" id="IPR036034">
    <property type="entry name" value="PDZ_sf"/>
</dbReference>
<keyword evidence="2" id="KW-0143">Chaperone</keyword>
<evidence type="ECO:0000256" key="3">
    <source>
        <dbReference type="ARBA" id="ARBA00068021"/>
    </source>
</evidence>
<dbReference type="Proteomes" id="UP000799429">
    <property type="component" value="Unassembled WGS sequence"/>
</dbReference>
<evidence type="ECO:0000259" key="6">
    <source>
        <dbReference type="Pfam" id="PF18265"/>
    </source>
</evidence>
<evidence type="ECO:0000256" key="2">
    <source>
        <dbReference type="ARBA" id="ARBA00023186"/>
    </source>
</evidence>
<evidence type="ECO:0000313" key="7">
    <source>
        <dbReference type="EMBL" id="KAF2839301.1"/>
    </source>
</evidence>
<feature type="region of interest" description="Disordered" evidence="4">
    <location>
        <begin position="1"/>
        <end position="22"/>
    </location>
</feature>
<feature type="compositionally biased region" description="Polar residues" evidence="4">
    <location>
        <begin position="8"/>
        <end position="19"/>
    </location>
</feature>
<evidence type="ECO:0000256" key="4">
    <source>
        <dbReference type="SAM" id="MobiDB-lite"/>
    </source>
</evidence>
<dbReference type="InterPro" id="IPR041489">
    <property type="entry name" value="PDZ_6"/>
</dbReference>
<evidence type="ECO:0000313" key="8">
    <source>
        <dbReference type="Proteomes" id="UP000799429"/>
    </source>
</evidence>
<feature type="domain" description="Nas2 N-terminal" evidence="6">
    <location>
        <begin position="30"/>
        <end position="107"/>
    </location>
</feature>
<dbReference type="GO" id="GO:0000502">
    <property type="term" value="C:proteasome complex"/>
    <property type="evidence" value="ECO:0007669"/>
    <property type="project" value="UniProtKB-KW"/>
</dbReference>
<protein>
    <recommendedName>
        <fullName evidence="3">Probable 26S proteasome regulatory subunit p27</fullName>
    </recommendedName>
</protein>
<dbReference type="Gene3D" id="6.10.140.1710">
    <property type="match status" value="1"/>
</dbReference>
<dbReference type="Pfam" id="PF17820">
    <property type="entry name" value="PDZ_6"/>
    <property type="match status" value="1"/>
</dbReference>
<evidence type="ECO:0000259" key="5">
    <source>
        <dbReference type="Pfam" id="PF17820"/>
    </source>
</evidence>
<dbReference type="Gene3D" id="2.30.42.10">
    <property type="match status" value="1"/>
</dbReference>
<dbReference type="EMBL" id="MU006095">
    <property type="protein sequence ID" value="KAF2839301.1"/>
    <property type="molecule type" value="Genomic_DNA"/>
</dbReference>
<feature type="domain" description="PDZ" evidence="5">
    <location>
        <begin position="138"/>
        <end position="192"/>
    </location>
</feature>
<gene>
    <name evidence="7" type="ORF">M501DRAFT_1003885</name>
</gene>
<dbReference type="FunFam" id="2.30.42.10:FF:000107">
    <property type="entry name" value="26S proteasome non-ATPase regulatory subunit 9"/>
    <property type="match status" value="1"/>
</dbReference>
<name>A0A9P4SAZ0_9PEZI</name>